<evidence type="ECO:0000313" key="2">
    <source>
        <dbReference type="EMBL" id="GFQ99565.1"/>
    </source>
</evidence>
<dbReference type="AlphaFoldDB" id="A0A8X6G8T0"/>
<keyword evidence="3" id="KW-1185">Reference proteome</keyword>
<dbReference type="EMBL" id="BMAO01025021">
    <property type="protein sequence ID" value="GFQ99565.1"/>
    <property type="molecule type" value="Genomic_DNA"/>
</dbReference>
<comment type="caution">
    <text evidence="2">The sequence shown here is derived from an EMBL/GenBank/DDBJ whole genome shotgun (WGS) entry which is preliminary data.</text>
</comment>
<sequence>MWCQITHHAVSGKPKQMIPQRATPNGIPHRFIPDESAPLTATLLPRSSLEILPTIVIGVSNRSVHILFLISGISMYFTPYSLYSSLALRNY</sequence>
<keyword evidence="1" id="KW-0472">Membrane</keyword>
<keyword evidence="1" id="KW-0812">Transmembrane</keyword>
<organism evidence="2 3">
    <name type="scientific">Trichonephila clavata</name>
    <name type="common">Joro spider</name>
    <name type="synonym">Nephila clavata</name>
    <dbReference type="NCBI Taxonomy" id="2740835"/>
    <lineage>
        <taxon>Eukaryota</taxon>
        <taxon>Metazoa</taxon>
        <taxon>Ecdysozoa</taxon>
        <taxon>Arthropoda</taxon>
        <taxon>Chelicerata</taxon>
        <taxon>Arachnida</taxon>
        <taxon>Araneae</taxon>
        <taxon>Araneomorphae</taxon>
        <taxon>Entelegynae</taxon>
        <taxon>Araneoidea</taxon>
        <taxon>Nephilidae</taxon>
        <taxon>Trichonephila</taxon>
    </lineage>
</organism>
<proteinExistence type="predicted"/>
<keyword evidence="1" id="KW-1133">Transmembrane helix</keyword>
<feature type="transmembrane region" description="Helical" evidence="1">
    <location>
        <begin position="64"/>
        <end position="83"/>
    </location>
</feature>
<name>A0A8X6G8T0_TRICU</name>
<reference evidence="2" key="1">
    <citation type="submission" date="2020-07" db="EMBL/GenBank/DDBJ databases">
        <title>Multicomponent nature underlies the extraordinary mechanical properties of spider dragline silk.</title>
        <authorList>
            <person name="Kono N."/>
            <person name="Nakamura H."/>
            <person name="Mori M."/>
            <person name="Yoshida Y."/>
            <person name="Ohtoshi R."/>
            <person name="Malay A.D."/>
            <person name="Moran D.A.P."/>
            <person name="Tomita M."/>
            <person name="Numata K."/>
            <person name="Arakawa K."/>
        </authorList>
    </citation>
    <scope>NUCLEOTIDE SEQUENCE</scope>
</reference>
<dbReference type="OrthoDB" id="10576783at2759"/>
<protein>
    <submittedName>
        <fullName evidence="2">Uncharacterized protein</fullName>
    </submittedName>
</protein>
<evidence type="ECO:0000313" key="3">
    <source>
        <dbReference type="Proteomes" id="UP000887116"/>
    </source>
</evidence>
<gene>
    <name evidence="2" type="ORF">TNCT_80031</name>
</gene>
<dbReference type="Proteomes" id="UP000887116">
    <property type="component" value="Unassembled WGS sequence"/>
</dbReference>
<accession>A0A8X6G8T0</accession>
<evidence type="ECO:0000256" key="1">
    <source>
        <dbReference type="SAM" id="Phobius"/>
    </source>
</evidence>